<dbReference type="OrthoDB" id="2157530at2759"/>
<dbReference type="EMBL" id="QWIN01000521">
    <property type="protein sequence ID" value="RMY50455.1"/>
    <property type="molecule type" value="Genomic_DNA"/>
</dbReference>
<evidence type="ECO:0000313" key="3">
    <source>
        <dbReference type="Proteomes" id="UP000270230"/>
    </source>
</evidence>
<dbReference type="PANTHER" id="PTHR24148">
    <property type="entry name" value="ANKYRIN REPEAT DOMAIN-CONTAINING PROTEIN 39 HOMOLOG-RELATED"/>
    <property type="match status" value="1"/>
</dbReference>
<dbReference type="Pfam" id="PF06985">
    <property type="entry name" value="HET"/>
    <property type="match status" value="1"/>
</dbReference>
<evidence type="ECO:0000259" key="1">
    <source>
        <dbReference type="Pfam" id="PF06985"/>
    </source>
</evidence>
<comment type="caution">
    <text evidence="2">The sequence shown here is derived from an EMBL/GenBank/DDBJ whole genome shotgun (WGS) entry which is preliminary data.</text>
</comment>
<feature type="domain" description="Heterokaryon incompatibility" evidence="1">
    <location>
        <begin position="70"/>
        <end position="218"/>
    </location>
</feature>
<protein>
    <recommendedName>
        <fullName evidence="1">Heterokaryon incompatibility domain-containing protein</fullName>
    </recommendedName>
</protein>
<name>A0A3M7CEJ2_HORWE</name>
<dbReference type="InterPro" id="IPR010730">
    <property type="entry name" value="HET"/>
</dbReference>
<dbReference type="AlphaFoldDB" id="A0A3M7CEJ2"/>
<gene>
    <name evidence="2" type="ORF">D0865_06899</name>
</gene>
<sequence>MERLHATVQAVSDNLKRAPPRPYHYIALEPDEIRLLYIHPINGETYWEKREDDPIRCSVWYCPRIGSPAYQALSYTWGGQERVHPVYVGDDIALLVTKNCLDALRLLRQRNILVVWIDAVCIDQSNPAEKAIQVAMIGDVFRNATRTLIYTDSNAADAADIADVGPSQKRSLVPSAMRKWLKGYEVEDKANSWSNTRSTFGSNMAQSPWFRRTWVVQELMLSRQPVIMTKDYMMPLLSHATNLRHGIVGEPSVLDLYLELSHEYGKTPRPPAFGLEWPPLFRSDGRDEGAESAKEPSQLALNLWRLPEILLLTCEFGCADPRDKVFAILPLDSKQCFARRLGHRSLYLRGVLVDRVAELTPELVSKSCWESRRVRRPSQLEVERCWQSIYGWDHESDGLAPDRSSPYQQAGQRQTIASLVTHDHTAKVVAMAPRLPFRD</sequence>
<evidence type="ECO:0000313" key="2">
    <source>
        <dbReference type="EMBL" id="RMY50455.1"/>
    </source>
</evidence>
<dbReference type="VEuPathDB" id="FungiDB:BTJ68_08047"/>
<dbReference type="Proteomes" id="UP000270230">
    <property type="component" value="Unassembled WGS sequence"/>
</dbReference>
<accession>A0A3M7CEJ2</accession>
<organism evidence="2 3">
    <name type="scientific">Hortaea werneckii</name>
    <name type="common">Black yeast</name>
    <name type="synonym">Cladosporium werneckii</name>
    <dbReference type="NCBI Taxonomy" id="91943"/>
    <lineage>
        <taxon>Eukaryota</taxon>
        <taxon>Fungi</taxon>
        <taxon>Dikarya</taxon>
        <taxon>Ascomycota</taxon>
        <taxon>Pezizomycotina</taxon>
        <taxon>Dothideomycetes</taxon>
        <taxon>Dothideomycetidae</taxon>
        <taxon>Mycosphaerellales</taxon>
        <taxon>Teratosphaeriaceae</taxon>
        <taxon>Hortaea</taxon>
    </lineage>
</organism>
<dbReference type="InterPro" id="IPR052895">
    <property type="entry name" value="HetReg/Transcr_Mod"/>
</dbReference>
<dbReference type="PANTHER" id="PTHR24148:SF64">
    <property type="entry name" value="HETEROKARYON INCOMPATIBILITY DOMAIN-CONTAINING PROTEIN"/>
    <property type="match status" value="1"/>
</dbReference>
<reference evidence="2 3" key="1">
    <citation type="journal article" date="2018" name="BMC Genomics">
        <title>Genomic evidence for intraspecific hybridization in a clonal and extremely halotolerant yeast.</title>
        <authorList>
            <person name="Gostincar C."/>
            <person name="Stajich J.E."/>
            <person name="Zupancic J."/>
            <person name="Zalar P."/>
            <person name="Gunde-Cimerman N."/>
        </authorList>
    </citation>
    <scope>NUCLEOTIDE SEQUENCE [LARGE SCALE GENOMIC DNA]</scope>
    <source>
        <strain evidence="2 3">EXF-151</strain>
    </source>
</reference>
<proteinExistence type="predicted"/>